<dbReference type="EMBL" id="JARVKF010000392">
    <property type="protein sequence ID" value="KAK9418263.1"/>
    <property type="molecule type" value="Genomic_DNA"/>
</dbReference>
<gene>
    <name evidence="1" type="ORF">SUNI508_08224</name>
</gene>
<accession>A0ABR2UUE2</accession>
<evidence type="ECO:0008006" key="3">
    <source>
        <dbReference type="Google" id="ProtNLM"/>
    </source>
</evidence>
<comment type="caution">
    <text evidence="1">The sequence shown here is derived from an EMBL/GenBank/DDBJ whole genome shotgun (WGS) entry which is preliminary data.</text>
</comment>
<reference evidence="1 2" key="1">
    <citation type="journal article" date="2024" name="J. Plant Pathol.">
        <title>Sequence and assembly of the genome of Seiridium unicorne, isolate CBS 538.82, causal agent of cypress canker disease.</title>
        <authorList>
            <person name="Scali E."/>
            <person name="Rocca G.D."/>
            <person name="Danti R."/>
            <person name="Garbelotto M."/>
            <person name="Barberini S."/>
            <person name="Baroncelli R."/>
            <person name="Emiliani G."/>
        </authorList>
    </citation>
    <scope>NUCLEOTIDE SEQUENCE [LARGE SCALE GENOMIC DNA]</scope>
    <source>
        <strain evidence="1 2">BM-138-508</strain>
    </source>
</reference>
<sequence length="285" mass="31759">MPTLPTPVADTHGVSLPSRYKIVPIDASIAPWVKALMIHGFFLRPSIWQPLLPEPKVSNALRSFNAIDGHFSHSIDSGHSYAIVDSEYEYKRPESASSGGALYWDELDPSDPDFERDGRDKMLERIDCPVVCIALSVDGLDQKPVEATRALYEFMPLVRELGSYFSRRSKESGGSWEPIERGELLIRSGCVTKAGYEGQGLMTTLNHFVMLEAKAKGFQAISVGVGSPSVYRNWMKAPPGCHSKVLAHLDVWGIELEDDQGRTIRPYVNSEMSKQGWLIWCDLDS</sequence>
<evidence type="ECO:0000313" key="1">
    <source>
        <dbReference type="EMBL" id="KAK9418263.1"/>
    </source>
</evidence>
<evidence type="ECO:0000313" key="2">
    <source>
        <dbReference type="Proteomes" id="UP001408356"/>
    </source>
</evidence>
<keyword evidence="2" id="KW-1185">Reference proteome</keyword>
<protein>
    <recommendedName>
        <fullName evidence="3">N-acetyltransferase domain-containing protein</fullName>
    </recommendedName>
</protein>
<name>A0ABR2UUE2_9PEZI</name>
<proteinExistence type="predicted"/>
<organism evidence="1 2">
    <name type="scientific">Seiridium unicorne</name>
    <dbReference type="NCBI Taxonomy" id="138068"/>
    <lineage>
        <taxon>Eukaryota</taxon>
        <taxon>Fungi</taxon>
        <taxon>Dikarya</taxon>
        <taxon>Ascomycota</taxon>
        <taxon>Pezizomycotina</taxon>
        <taxon>Sordariomycetes</taxon>
        <taxon>Xylariomycetidae</taxon>
        <taxon>Amphisphaeriales</taxon>
        <taxon>Sporocadaceae</taxon>
        <taxon>Seiridium</taxon>
    </lineage>
</organism>
<dbReference type="Proteomes" id="UP001408356">
    <property type="component" value="Unassembled WGS sequence"/>
</dbReference>